<dbReference type="PANTHER" id="PTHR37524">
    <property type="entry name" value="RIBOSOMAL RNA LARGE SUBUNIT METHYLTRANSFERASE M"/>
    <property type="match status" value="1"/>
</dbReference>
<feature type="domain" description="Ribosomal RNA methyltransferase FtsJ" evidence="9">
    <location>
        <begin position="189"/>
        <end position="281"/>
    </location>
</feature>
<dbReference type="InterPro" id="IPR029063">
    <property type="entry name" value="SAM-dependent_MTases_sf"/>
</dbReference>
<reference evidence="12 13" key="1">
    <citation type="submission" date="2018-02" db="EMBL/GenBank/DDBJ databases">
        <title>novel marine gammaproteobacteria from coastal saline agro ecosystem.</title>
        <authorList>
            <person name="Krishnan R."/>
            <person name="Ramesh Kumar N."/>
        </authorList>
    </citation>
    <scope>NUCLEOTIDE SEQUENCE [LARGE SCALE GENOMIC DNA]</scope>
    <source>
        <strain evidence="12 13">228</strain>
    </source>
</reference>
<keyword evidence="1 6" id="KW-0963">Cytoplasm</keyword>
<feature type="binding site" evidence="6 8">
    <location>
        <position position="263"/>
    </location>
    <ligand>
        <name>S-adenosyl-L-methionine</name>
        <dbReference type="ChEBI" id="CHEBI:59789"/>
    </ligand>
</feature>
<dbReference type="GO" id="GO:0005737">
    <property type="term" value="C:cytoplasm"/>
    <property type="evidence" value="ECO:0007669"/>
    <property type="project" value="UniProtKB-SubCell"/>
</dbReference>
<feature type="active site" description="Proton acceptor" evidence="6 7">
    <location>
        <position position="308"/>
    </location>
</feature>
<dbReference type="Gene3D" id="3.40.50.150">
    <property type="entry name" value="Vaccinia Virus protein VP39"/>
    <property type="match status" value="1"/>
</dbReference>
<comment type="caution">
    <text evidence="12">The sequence shown here is derived from an EMBL/GenBank/DDBJ whole genome shotgun (WGS) entry which is preliminary data.</text>
</comment>
<comment type="subcellular location">
    <subcellularLocation>
        <location evidence="6">Cytoplasm</location>
    </subcellularLocation>
</comment>
<dbReference type="Proteomes" id="UP000238196">
    <property type="component" value="Unassembled WGS sequence"/>
</dbReference>
<feature type="binding site" evidence="6 8">
    <location>
        <position position="243"/>
    </location>
    <ligand>
        <name>S-adenosyl-L-methionine</name>
        <dbReference type="ChEBI" id="CHEBI:59789"/>
    </ligand>
</feature>
<dbReference type="EMBL" id="PRLP01000035">
    <property type="protein sequence ID" value="PPC77212.1"/>
    <property type="molecule type" value="Genomic_DNA"/>
</dbReference>
<dbReference type="InterPro" id="IPR011224">
    <property type="entry name" value="rRNA_MeTrfase_M"/>
</dbReference>
<dbReference type="Gene3D" id="3.30.2300.20">
    <property type="match status" value="1"/>
</dbReference>
<evidence type="ECO:0000256" key="4">
    <source>
        <dbReference type="ARBA" id="ARBA00022679"/>
    </source>
</evidence>
<keyword evidence="3 6" id="KW-0489">Methyltransferase</keyword>
<comment type="subunit">
    <text evidence="6">Monomer.</text>
</comment>
<name>A0A2S5KRB5_9PROT</name>
<dbReference type="HAMAP" id="MF_01551">
    <property type="entry name" value="23SrRNA_methyltr_M"/>
    <property type="match status" value="1"/>
</dbReference>
<dbReference type="AlphaFoldDB" id="A0A2S5KRB5"/>
<sequence length="367" mass="41509">MALELNHLLLLCRAGFERECAVEIQERAAVVGVYGFPRFKGESGYVEFVCQQANGAVQIMQRIDWRSLVFTRQWAACIAPLTDIPRNDRVGFFLQHLDGFPQCGEVWIEAADSEVGSGLQGLCRKLVPPLAAALRKAGVLTAKRDTHLERLYIGWMNESQVFIGLADPHLASPWPQGVMRLKFPPAAPSRSTLKLEEAWLFFLTEEARQAMLKPGMKAVDLGASPGGWTWQLANRYMKTTSVDNGPMDDALMAGGMVTHVEGDGFTYVPDRPVDWMVCDIADKPARVIDLMTKWITRGWCRYTVFNLKLPMQKRYTTYQQCLEVLQAGCAEAELNVHIEARHLYHDREEITLFVCRDEDWRRVNGLS</sequence>
<keyword evidence="4 6" id="KW-0808">Transferase</keyword>
<comment type="function">
    <text evidence="6">Catalyzes the 2'-O-methylation at nucleotide C2498 in 23S rRNA.</text>
</comment>
<dbReference type="InterPro" id="IPR048646">
    <property type="entry name" value="RlmM_THUMP-like"/>
</dbReference>
<feature type="binding site" evidence="6 8">
    <location>
        <begin position="224"/>
        <end position="227"/>
    </location>
    <ligand>
        <name>S-adenosyl-L-methionine</name>
        <dbReference type="ChEBI" id="CHEBI:59789"/>
    </ligand>
</feature>
<dbReference type="InterPro" id="IPR002877">
    <property type="entry name" value="RNA_MeTrfase_FtsJ_dom"/>
</dbReference>
<comment type="similarity">
    <text evidence="6">Belongs to the class I-like SAM-binding methyltransferase superfamily. RNA methyltransferase RlmE family. RlmM subfamily.</text>
</comment>
<dbReference type="Gene3D" id="3.30.70.2810">
    <property type="match status" value="1"/>
</dbReference>
<dbReference type="InterPro" id="IPR040739">
    <property type="entry name" value="RlmM_FDX"/>
</dbReference>
<accession>A0A2S5KRB5</accession>
<keyword evidence="5 6" id="KW-0949">S-adenosyl-L-methionine</keyword>
<evidence type="ECO:0000256" key="2">
    <source>
        <dbReference type="ARBA" id="ARBA00022552"/>
    </source>
</evidence>
<dbReference type="PIRSF" id="PIRSF028774">
    <property type="entry name" value="UCP028774"/>
    <property type="match status" value="1"/>
</dbReference>
<gene>
    <name evidence="6" type="primary">rlmM</name>
    <name evidence="12" type="ORF">C4K68_12450</name>
</gene>
<evidence type="ECO:0000259" key="11">
    <source>
        <dbReference type="Pfam" id="PF21239"/>
    </source>
</evidence>
<evidence type="ECO:0000256" key="6">
    <source>
        <dbReference type="HAMAP-Rule" id="MF_01551"/>
    </source>
</evidence>
<proteinExistence type="inferred from homology"/>
<evidence type="ECO:0000256" key="8">
    <source>
        <dbReference type="PIRSR" id="PIRSR028774-2"/>
    </source>
</evidence>
<dbReference type="PANTHER" id="PTHR37524:SF2">
    <property type="entry name" value="RIBOSOMAL RNA METHYLTRANSFERASE FTSJ DOMAIN-CONTAINING PROTEIN"/>
    <property type="match status" value="1"/>
</dbReference>
<evidence type="ECO:0000256" key="1">
    <source>
        <dbReference type="ARBA" id="ARBA00022490"/>
    </source>
</evidence>
<dbReference type="Pfam" id="PF18125">
    <property type="entry name" value="RlmM_FDX"/>
    <property type="match status" value="1"/>
</dbReference>
<dbReference type="GO" id="GO:0008757">
    <property type="term" value="F:S-adenosylmethionine-dependent methyltransferase activity"/>
    <property type="evidence" value="ECO:0007669"/>
    <property type="project" value="UniProtKB-UniRule"/>
</dbReference>
<dbReference type="GO" id="GO:0032259">
    <property type="term" value="P:methylation"/>
    <property type="evidence" value="ECO:0007669"/>
    <property type="project" value="UniProtKB-KW"/>
</dbReference>
<evidence type="ECO:0000259" key="9">
    <source>
        <dbReference type="Pfam" id="PF01728"/>
    </source>
</evidence>
<keyword evidence="2 6" id="KW-0698">rRNA processing</keyword>
<evidence type="ECO:0000256" key="3">
    <source>
        <dbReference type="ARBA" id="ARBA00022603"/>
    </source>
</evidence>
<protein>
    <recommendedName>
        <fullName evidence="6">Ribosomal RNA large subunit methyltransferase M</fullName>
        <ecNumber evidence="6">2.1.1.186</ecNumber>
    </recommendedName>
    <alternativeName>
        <fullName evidence="6">23S rRNA (cytidine2498-2'-O)-methyltransferase</fullName>
    </alternativeName>
    <alternativeName>
        <fullName evidence="6">23S rRNA 2'-O-ribose methyltransferase RlmM</fullName>
    </alternativeName>
</protein>
<dbReference type="Pfam" id="PF01728">
    <property type="entry name" value="FtsJ"/>
    <property type="match status" value="1"/>
</dbReference>
<comment type="catalytic activity">
    <reaction evidence="6">
        <text>cytidine(2498) in 23S rRNA + S-adenosyl-L-methionine = 2'-O-methylcytidine(2498) in 23S rRNA + S-adenosyl-L-homocysteine + H(+)</text>
        <dbReference type="Rhea" id="RHEA:42788"/>
        <dbReference type="Rhea" id="RHEA-COMP:10244"/>
        <dbReference type="Rhea" id="RHEA-COMP:10245"/>
        <dbReference type="ChEBI" id="CHEBI:15378"/>
        <dbReference type="ChEBI" id="CHEBI:57856"/>
        <dbReference type="ChEBI" id="CHEBI:59789"/>
        <dbReference type="ChEBI" id="CHEBI:74495"/>
        <dbReference type="ChEBI" id="CHEBI:82748"/>
        <dbReference type="EC" id="2.1.1.186"/>
    </reaction>
</comment>
<dbReference type="EC" id="2.1.1.186" evidence="6"/>
<dbReference type="OrthoDB" id="5289361at2"/>
<feature type="domain" description="Ribosomal RNA large subunit methyltransferase M THUMP-like" evidence="11">
    <location>
        <begin position="88"/>
        <end position="166"/>
    </location>
</feature>
<feature type="binding site" evidence="6 8">
    <location>
        <position position="279"/>
    </location>
    <ligand>
        <name>S-adenosyl-L-methionine</name>
        <dbReference type="ChEBI" id="CHEBI:59789"/>
    </ligand>
</feature>
<evidence type="ECO:0000313" key="12">
    <source>
        <dbReference type="EMBL" id="PPC77212.1"/>
    </source>
</evidence>
<evidence type="ECO:0000256" key="7">
    <source>
        <dbReference type="PIRSR" id="PIRSR028774-1"/>
    </source>
</evidence>
<evidence type="ECO:0000259" key="10">
    <source>
        <dbReference type="Pfam" id="PF18125"/>
    </source>
</evidence>
<evidence type="ECO:0000256" key="5">
    <source>
        <dbReference type="ARBA" id="ARBA00022691"/>
    </source>
</evidence>
<dbReference type="GO" id="GO:0006364">
    <property type="term" value="P:rRNA processing"/>
    <property type="evidence" value="ECO:0007669"/>
    <property type="project" value="UniProtKB-UniRule"/>
</dbReference>
<feature type="binding site" evidence="6 8">
    <location>
        <position position="191"/>
    </location>
    <ligand>
        <name>S-adenosyl-L-methionine</name>
        <dbReference type="ChEBI" id="CHEBI:59789"/>
    </ligand>
</feature>
<dbReference type="Pfam" id="PF21239">
    <property type="entry name" value="RLMM_N"/>
    <property type="match status" value="1"/>
</dbReference>
<evidence type="ECO:0000313" key="13">
    <source>
        <dbReference type="Proteomes" id="UP000238196"/>
    </source>
</evidence>
<dbReference type="NCBIfam" id="NF008734">
    <property type="entry name" value="PRK11760.1"/>
    <property type="match status" value="1"/>
</dbReference>
<organism evidence="12 13">
    <name type="scientific">Proteobacteria bacterium 228</name>
    <dbReference type="NCBI Taxonomy" id="2083153"/>
    <lineage>
        <taxon>Bacteria</taxon>
        <taxon>Pseudomonadati</taxon>
        <taxon>Pseudomonadota</taxon>
    </lineage>
</organism>
<feature type="domain" description="RlmM ferredoxin-like" evidence="10">
    <location>
        <begin position="6"/>
        <end position="74"/>
    </location>
</feature>
<dbReference type="SUPFAM" id="SSF53335">
    <property type="entry name" value="S-adenosyl-L-methionine-dependent methyltransferases"/>
    <property type="match status" value="1"/>
</dbReference>